<dbReference type="EMBL" id="JAAWWL010000001">
    <property type="protein sequence ID" value="NKI31359.1"/>
    <property type="molecule type" value="Genomic_DNA"/>
</dbReference>
<gene>
    <name evidence="2" type="ORF">HCU67_05340</name>
</gene>
<keyword evidence="1" id="KW-0472">Membrane</keyword>
<evidence type="ECO:0000313" key="2">
    <source>
        <dbReference type="EMBL" id="NKI31359.1"/>
    </source>
</evidence>
<keyword evidence="3" id="KW-1185">Reference proteome</keyword>
<organism evidence="2 3">
    <name type="scientific">Croceivirga thetidis</name>
    <dbReference type="NCBI Taxonomy" id="2721623"/>
    <lineage>
        <taxon>Bacteria</taxon>
        <taxon>Pseudomonadati</taxon>
        <taxon>Bacteroidota</taxon>
        <taxon>Flavobacteriia</taxon>
        <taxon>Flavobacteriales</taxon>
        <taxon>Flavobacteriaceae</taxon>
        <taxon>Croceivirga</taxon>
    </lineage>
</organism>
<name>A0ABX1GN99_9FLAO</name>
<feature type="transmembrane region" description="Helical" evidence="1">
    <location>
        <begin position="109"/>
        <end position="134"/>
    </location>
</feature>
<keyword evidence="1" id="KW-0812">Transmembrane</keyword>
<evidence type="ECO:0000256" key="1">
    <source>
        <dbReference type="SAM" id="Phobius"/>
    </source>
</evidence>
<sequence length="137" mass="15760">MNWWVLLYGFFFALGCLLAYGAYSEFQKTKSLLANGRKTKVLVKEYVVSRGDDNDMYQPVFEFKDRNQITHTYTSTIKSYPPPYKIGAKVAIIHDRSDKSKVKTISFWGLYRGSVILLMIASPLLVIGGAYLLYEFY</sequence>
<protein>
    <submittedName>
        <fullName evidence="2">DUF3592 domain-containing protein</fullName>
    </submittedName>
</protein>
<evidence type="ECO:0000313" key="3">
    <source>
        <dbReference type="Proteomes" id="UP000718451"/>
    </source>
</evidence>
<dbReference type="Proteomes" id="UP000718451">
    <property type="component" value="Unassembled WGS sequence"/>
</dbReference>
<keyword evidence="1" id="KW-1133">Transmembrane helix</keyword>
<proteinExistence type="predicted"/>
<feature type="transmembrane region" description="Helical" evidence="1">
    <location>
        <begin position="6"/>
        <end position="23"/>
    </location>
</feature>
<reference evidence="2 3" key="1">
    <citation type="submission" date="2020-04" db="EMBL/GenBank/DDBJ databases">
        <authorList>
            <person name="Yoon J."/>
        </authorList>
    </citation>
    <scope>NUCLEOTIDE SEQUENCE [LARGE SCALE GENOMIC DNA]</scope>
    <source>
        <strain evidence="2 3">DJ-13</strain>
    </source>
</reference>
<accession>A0ABX1GN99</accession>
<comment type="caution">
    <text evidence="2">The sequence shown here is derived from an EMBL/GenBank/DDBJ whole genome shotgun (WGS) entry which is preliminary data.</text>
</comment>
<dbReference type="RefSeq" id="WP_168551538.1">
    <property type="nucleotide sequence ID" value="NZ_JAAWWL010000001.1"/>
</dbReference>